<sequence>MADFGVSSLTISTTSSSSPSLTDMNFSVVCYGHGHSVAEYDVPFETWVTSCPYKAEKWIRGVENWNHNRLHRLIVGLDIEWRPNTKRGEQNPVAILQLFVSRTCLIYQLRRAGTIPDGLKNFLKNPNYTFVGVGIEHDKQKLLRDLEVAETADLRERAAYELTDPDMKKAGLKKLAEVVLRKNVEY</sequence>
<dbReference type="EMBL" id="JARYMX010000003">
    <property type="protein sequence ID" value="KAJ9555003.1"/>
    <property type="molecule type" value="Genomic_DNA"/>
</dbReference>
<dbReference type="PANTHER" id="PTHR13620:SF105">
    <property type="entry name" value="OS01G0737700 PROTEIN"/>
    <property type="match status" value="1"/>
</dbReference>
<keyword evidence="2" id="KW-0378">Hydrolase</keyword>
<dbReference type="PANTHER" id="PTHR13620">
    <property type="entry name" value="3-5 EXONUCLEASE"/>
    <property type="match status" value="1"/>
</dbReference>
<organism evidence="5 6">
    <name type="scientific">Centaurea solstitialis</name>
    <name type="common">yellow star-thistle</name>
    <dbReference type="NCBI Taxonomy" id="347529"/>
    <lineage>
        <taxon>Eukaryota</taxon>
        <taxon>Viridiplantae</taxon>
        <taxon>Streptophyta</taxon>
        <taxon>Embryophyta</taxon>
        <taxon>Tracheophyta</taxon>
        <taxon>Spermatophyta</taxon>
        <taxon>Magnoliopsida</taxon>
        <taxon>eudicotyledons</taxon>
        <taxon>Gunneridae</taxon>
        <taxon>Pentapetalae</taxon>
        <taxon>asterids</taxon>
        <taxon>campanulids</taxon>
        <taxon>Asterales</taxon>
        <taxon>Asteraceae</taxon>
        <taxon>Carduoideae</taxon>
        <taxon>Cardueae</taxon>
        <taxon>Centaureinae</taxon>
        <taxon>Centaurea</taxon>
    </lineage>
</organism>
<dbReference type="InterPro" id="IPR002562">
    <property type="entry name" value="3'-5'_exonuclease_dom"/>
</dbReference>
<evidence type="ECO:0000313" key="5">
    <source>
        <dbReference type="EMBL" id="KAJ9555003.1"/>
    </source>
</evidence>
<dbReference type="GO" id="GO:0005737">
    <property type="term" value="C:cytoplasm"/>
    <property type="evidence" value="ECO:0007669"/>
    <property type="project" value="TreeGrafter"/>
</dbReference>
<proteinExistence type="predicted"/>
<evidence type="ECO:0000259" key="4">
    <source>
        <dbReference type="Pfam" id="PF01612"/>
    </source>
</evidence>
<feature type="domain" description="3'-5' exonuclease" evidence="4">
    <location>
        <begin position="55"/>
        <end position="183"/>
    </location>
</feature>
<dbReference type="GO" id="GO:0006139">
    <property type="term" value="P:nucleobase-containing compound metabolic process"/>
    <property type="evidence" value="ECO:0007669"/>
    <property type="project" value="InterPro"/>
</dbReference>
<evidence type="ECO:0000256" key="3">
    <source>
        <dbReference type="SAM" id="MobiDB-lite"/>
    </source>
</evidence>
<evidence type="ECO:0000256" key="2">
    <source>
        <dbReference type="ARBA" id="ARBA00022801"/>
    </source>
</evidence>
<dbReference type="GO" id="GO:0008408">
    <property type="term" value="F:3'-5' exonuclease activity"/>
    <property type="evidence" value="ECO:0007669"/>
    <property type="project" value="InterPro"/>
</dbReference>
<evidence type="ECO:0000256" key="1">
    <source>
        <dbReference type="ARBA" id="ARBA00022722"/>
    </source>
</evidence>
<dbReference type="InterPro" id="IPR012337">
    <property type="entry name" value="RNaseH-like_sf"/>
</dbReference>
<reference evidence="5" key="1">
    <citation type="submission" date="2023-03" db="EMBL/GenBank/DDBJ databases">
        <title>Chromosome-scale reference genome and RAD-based genetic map of yellow starthistle (Centaurea solstitialis) reveal putative structural variation and QTLs associated with invader traits.</title>
        <authorList>
            <person name="Reatini B."/>
            <person name="Cang F.A."/>
            <person name="Jiang Q."/>
            <person name="Mckibben M.T.W."/>
            <person name="Barker M.S."/>
            <person name="Rieseberg L.H."/>
            <person name="Dlugosch K.M."/>
        </authorList>
    </citation>
    <scope>NUCLEOTIDE SEQUENCE</scope>
    <source>
        <strain evidence="5">CAN-66</strain>
        <tissue evidence="5">Leaf</tissue>
    </source>
</reference>
<dbReference type="CDD" id="cd06141">
    <property type="entry name" value="WRN_exo"/>
    <property type="match status" value="1"/>
</dbReference>
<keyword evidence="6" id="KW-1185">Reference proteome</keyword>
<keyword evidence="1" id="KW-0540">Nuclease</keyword>
<name>A0AA38TDH4_9ASTR</name>
<comment type="caution">
    <text evidence="5">The sequence shown here is derived from an EMBL/GenBank/DDBJ whole genome shotgun (WGS) entry which is preliminary data.</text>
</comment>
<dbReference type="SUPFAM" id="SSF53098">
    <property type="entry name" value="Ribonuclease H-like"/>
    <property type="match status" value="1"/>
</dbReference>
<feature type="region of interest" description="Disordered" evidence="3">
    <location>
        <begin position="1"/>
        <end position="20"/>
    </location>
</feature>
<dbReference type="GO" id="GO:0005634">
    <property type="term" value="C:nucleus"/>
    <property type="evidence" value="ECO:0007669"/>
    <property type="project" value="TreeGrafter"/>
</dbReference>
<evidence type="ECO:0000313" key="6">
    <source>
        <dbReference type="Proteomes" id="UP001172457"/>
    </source>
</evidence>
<protein>
    <recommendedName>
        <fullName evidence="4">3'-5' exonuclease domain-containing protein</fullName>
    </recommendedName>
</protein>
<accession>A0AA38TDH4</accession>
<feature type="compositionally biased region" description="Low complexity" evidence="3">
    <location>
        <begin position="7"/>
        <end position="20"/>
    </location>
</feature>
<dbReference type="GO" id="GO:0003676">
    <property type="term" value="F:nucleic acid binding"/>
    <property type="evidence" value="ECO:0007669"/>
    <property type="project" value="InterPro"/>
</dbReference>
<dbReference type="AlphaFoldDB" id="A0AA38TDH4"/>
<dbReference type="Pfam" id="PF01612">
    <property type="entry name" value="DNA_pol_A_exo1"/>
    <property type="match status" value="1"/>
</dbReference>
<dbReference type="InterPro" id="IPR051132">
    <property type="entry name" value="3-5_Exonuclease_domain"/>
</dbReference>
<dbReference type="Gene3D" id="3.30.420.10">
    <property type="entry name" value="Ribonuclease H-like superfamily/Ribonuclease H"/>
    <property type="match status" value="1"/>
</dbReference>
<dbReference type="InterPro" id="IPR036397">
    <property type="entry name" value="RNaseH_sf"/>
</dbReference>
<gene>
    <name evidence="5" type="ORF">OSB04_009617</name>
</gene>
<dbReference type="Proteomes" id="UP001172457">
    <property type="component" value="Chromosome 3"/>
</dbReference>